<evidence type="ECO:0000256" key="4">
    <source>
        <dbReference type="ARBA" id="ARBA00022723"/>
    </source>
</evidence>
<dbReference type="RefSeq" id="WP_142092767.1">
    <property type="nucleotide sequence ID" value="NZ_BAAAMD010000001.1"/>
</dbReference>
<dbReference type="GO" id="GO:0046872">
    <property type="term" value="F:metal ion binding"/>
    <property type="evidence" value="ECO:0007669"/>
    <property type="project" value="UniProtKB-KW"/>
</dbReference>
<evidence type="ECO:0000256" key="9">
    <source>
        <dbReference type="SAM" id="Phobius"/>
    </source>
</evidence>
<comment type="caution">
    <text evidence="10">The sequence shown here is derived from an EMBL/GenBank/DDBJ whole genome shotgun (WGS) entry which is preliminary data.</text>
</comment>
<dbReference type="Pfam" id="PF01127">
    <property type="entry name" value="Sdh_cyt"/>
    <property type="match status" value="1"/>
</dbReference>
<dbReference type="InterPro" id="IPR034804">
    <property type="entry name" value="SQR/QFR_C/D"/>
</dbReference>
<comment type="subcellular location">
    <subcellularLocation>
        <location evidence="1">Membrane</location>
    </subcellularLocation>
</comment>
<dbReference type="Gene3D" id="1.20.1300.10">
    <property type="entry name" value="Fumarate reductase/succinate dehydrogenase, transmembrane subunit"/>
    <property type="match status" value="1"/>
</dbReference>
<evidence type="ECO:0000256" key="5">
    <source>
        <dbReference type="ARBA" id="ARBA00022989"/>
    </source>
</evidence>
<protein>
    <submittedName>
        <fullName evidence="10">Succinate dehydrogenase subunit C</fullName>
    </submittedName>
</protein>
<gene>
    <name evidence="10" type="ORF">FB460_0789</name>
</gene>
<keyword evidence="5 9" id="KW-1133">Transmembrane helix</keyword>
<dbReference type="NCBIfam" id="TIGR02046">
    <property type="entry name" value="sdhC_b558_fam"/>
    <property type="match status" value="1"/>
</dbReference>
<keyword evidence="6" id="KW-0408">Iron</keyword>
<dbReference type="Proteomes" id="UP000316196">
    <property type="component" value="Unassembled WGS sequence"/>
</dbReference>
<feature type="transmembrane region" description="Helical" evidence="9">
    <location>
        <begin position="84"/>
        <end position="106"/>
    </location>
</feature>
<feature type="transmembrane region" description="Helical" evidence="9">
    <location>
        <begin position="220"/>
        <end position="248"/>
    </location>
</feature>
<keyword evidence="11" id="KW-1185">Reference proteome</keyword>
<evidence type="ECO:0000256" key="8">
    <source>
        <dbReference type="SAM" id="MobiDB-lite"/>
    </source>
</evidence>
<evidence type="ECO:0000256" key="7">
    <source>
        <dbReference type="ARBA" id="ARBA00023136"/>
    </source>
</evidence>
<dbReference type="GO" id="GO:0016020">
    <property type="term" value="C:membrane"/>
    <property type="evidence" value="ECO:0007669"/>
    <property type="project" value="UniProtKB-SubCell"/>
</dbReference>
<evidence type="ECO:0000256" key="3">
    <source>
        <dbReference type="ARBA" id="ARBA00022692"/>
    </source>
</evidence>
<feature type="transmembrane region" description="Helical" evidence="9">
    <location>
        <begin position="127"/>
        <end position="147"/>
    </location>
</feature>
<dbReference type="SUPFAM" id="SSF81343">
    <property type="entry name" value="Fumarate reductase respiratory complex transmembrane subunits"/>
    <property type="match status" value="1"/>
</dbReference>
<accession>A0A542ZRN2</accession>
<evidence type="ECO:0000313" key="10">
    <source>
        <dbReference type="EMBL" id="TQL62992.1"/>
    </source>
</evidence>
<evidence type="ECO:0000313" key="11">
    <source>
        <dbReference type="Proteomes" id="UP000316196"/>
    </source>
</evidence>
<dbReference type="InterPro" id="IPR011138">
    <property type="entry name" value="Cytochrome_b-558"/>
</dbReference>
<keyword evidence="2" id="KW-0349">Heme</keyword>
<sequence>MAVVDAGKRSGAHQPGAGAAARPRPSTFVLKQVMAVTGVIFVGFVFVHMIGNLKVYFGAESLDSYATWLRRVGYPLIPHQGVLWALRVVLSVSLLAHMWAAITLWLRGRRARGPHRRRRPATFSARTASWMLPGGLAIAVFVVVHILDLTLGAGVAASGHQHADPDGTVHAYANLVASFSRPWMAVFYVVIMLVVAFHIEHGVRTLMQDFGATGRRLRKIWAVVGGALALAVVLGNALIPVLVLVGVIS</sequence>
<keyword evidence="3 9" id="KW-0812">Transmembrane</keyword>
<keyword evidence="4" id="KW-0479">Metal-binding</keyword>
<keyword evidence="7 9" id="KW-0472">Membrane</keyword>
<reference evidence="10 11" key="1">
    <citation type="submission" date="2019-06" db="EMBL/GenBank/DDBJ databases">
        <title>Sequencing the genomes of 1000 actinobacteria strains.</title>
        <authorList>
            <person name="Klenk H.-P."/>
        </authorList>
    </citation>
    <scope>NUCLEOTIDE SEQUENCE [LARGE SCALE GENOMIC DNA]</scope>
    <source>
        <strain evidence="10 11">DSM 8251</strain>
    </source>
</reference>
<evidence type="ECO:0000256" key="2">
    <source>
        <dbReference type="ARBA" id="ARBA00022617"/>
    </source>
</evidence>
<feature type="transmembrane region" description="Helical" evidence="9">
    <location>
        <begin position="182"/>
        <end position="199"/>
    </location>
</feature>
<evidence type="ECO:0000256" key="6">
    <source>
        <dbReference type="ARBA" id="ARBA00023004"/>
    </source>
</evidence>
<dbReference type="CDD" id="cd03498">
    <property type="entry name" value="SQR_TypeB_2_TM"/>
    <property type="match status" value="1"/>
</dbReference>
<dbReference type="OrthoDB" id="9788081at2"/>
<evidence type="ECO:0000256" key="1">
    <source>
        <dbReference type="ARBA" id="ARBA00004370"/>
    </source>
</evidence>
<dbReference type="InterPro" id="IPR000701">
    <property type="entry name" value="SuccDH_FuR_B_TM-su"/>
</dbReference>
<feature type="region of interest" description="Disordered" evidence="8">
    <location>
        <begin position="1"/>
        <end position="22"/>
    </location>
</feature>
<name>A0A542ZRN2_9ACTN</name>
<proteinExistence type="predicted"/>
<organism evidence="10 11">
    <name type="scientific">Propioniferax innocua</name>
    <dbReference type="NCBI Taxonomy" id="1753"/>
    <lineage>
        <taxon>Bacteria</taxon>
        <taxon>Bacillati</taxon>
        <taxon>Actinomycetota</taxon>
        <taxon>Actinomycetes</taxon>
        <taxon>Propionibacteriales</taxon>
        <taxon>Propionibacteriaceae</taxon>
        <taxon>Propioniferax</taxon>
    </lineage>
</organism>
<dbReference type="AlphaFoldDB" id="A0A542ZRN2"/>
<dbReference type="EMBL" id="VFOR01000001">
    <property type="protein sequence ID" value="TQL62992.1"/>
    <property type="molecule type" value="Genomic_DNA"/>
</dbReference>
<feature type="transmembrane region" description="Helical" evidence="9">
    <location>
        <begin position="33"/>
        <end position="51"/>
    </location>
</feature>